<dbReference type="GO" id="GO:0006002">
    <property type="term" value="P:fructose 6-phosphate metabolic process"/>
    <property type="evidence" value="ECO:0007669"/>
    <property type="project" value="InterPro"/>
</dbReference>
<keyword evidence="11 15" id="KW-0067">ATP-binding</keyword>
<accession>A0A1R1PJM6</accession>
<gene>
    <name evidence="18" type="ORF">AX774_g5425</name>
</gene>
<dbReference type="Gene3D" id="3.40.50.450">
    <property type="match status" value="2"/>
</dbReference>
<dbReference type="InterPro" id="IPR009161">
    <property type="entry name" value="6-Pfructokinase_euk"/>
</dbReference>
<comment type="catalytic activity">
    <reaction evidence="14 15">
        <text>beta-D-fructose 6-phosphate + ATP = beta-D-fructose 1,6-bisphosphate + ADP + H(+)</text>
        <dbReference type="Rhea" id="RHEA:16109"/>
        <dbReference type="ChEBI" id="CHEBI:15378"/>
        <dbReference type="ChEBI" id="CHEBI:30616"/>
        <dbReference type="ChEBI" id="CHEBI:32966"/>
        <dbReference type="ChEBI" id="CHEBI:57634"/>
        <dbReference type="ChEBI" id="CHEBI:456216"/>
        <dbReference type="EC" id="2.7.1.11"/>
    </reaction>
</comment>
<feature type="domain" description="Phosphofructokinase" evidence="17">
    <location>
        <begin position="602"/>
        <end position="890"/>
    </location>
</feature>
<dbReference type="GO" id="GO:0005945">
    <property type="term" value="C:6-phosphofructokinase complex"/>
    <property type="evidence" value="ECO:0007669"/>
    <property type="project" value="TreeGrafter"/>
</dbReference>
<keyword evidence="7 15" id="KW-0808">Transferase</keyword>
<dbReference type="FunFam" id="3.40.50.460:FF:000008">
    <property type="entry name" value="ATP-dependent 6-phosphofructokinase"/>
    <property type="match status" value="1"/>
</dbReference>
<evidence type="ECO:0000256" key="8">
    <source>
        <dbReference type="ARBA" id="ARBA00022723"/>
    </source>
</evidence>
<evidence type="ECO:0000256" key="3">
    <source>
        <dbReference type="ARBA" id="ARBA00004679"/>
    </source>
</evidence>
<dbReference type="FunFam" id="3.40.50.460:FF:000007">
    <property type="entry name" value="ATP-dependent 6-phosphofructokinase"/>
    <property type="match status" value="1"/>
</dbReference>
<sequence length="1033" mass="113542">MERRESYFFVYPKQRWSAKDATFEHLTITCNNQNEYEQVLKFYELLNFVVIRKAAYKEGKKDLGDPNQTILGEVWLHQFSRVNNSALTLRVVLIEDIDGENEKKKIVEKNVSLSFYFEDVMKLHEELKEQKVEHEIYVNEENGKKRLTLFDPVGTRVYVVPEVNAFNVPVAMEGDFEKSYFVDIPRVRADSRRGSAAPSGTSTPAIQYGTKRIGILTSGGDAQGMNAAVRSIVRYSIQRGLEPFLIYDGYSGLVQGGSKIVQAKWSDVSGFLTHGGTLIGTARCLEFREKEGRRIGAKTLIKNGISSLVVIGGDGSLTGADVLRAEWPEHIDALLESGEITAQEARENRHLMIAGMVGSIDNDLASTDVTIGANSALTRICESVDALQTTAASHHRAFVVEVMGRHCGWLALSAAICTGADYLFIPEDPPKSGEWEDKLCEALKNSRDRGKKTSLVIVAEGATDSELNSIKADRIKEILSERLKYDTRVTILGHVQRGGSPTFIDRYLGTVQGAEAVEAIIRATPHTPSQVIGLLENRITTQPLQQAIELTRSVAERINTKDFKGALNLRSSSFASQLKAYKEIATFHVDGRDIVPENKRINIAIIHVGAPAGGINLATRCAVRLCINRGHTPLLVYNGFPGLMRGEIREADWMIVDSWTVDGGSHLGMNRDAPDDQLGAIAFQLQKHNVHGLIIIGGFEGYLALSTLQRNRKEYPAFSIPLVLIPATVSNNVPGTDNSIGSDTAINVIVNACDIIKQSAGSSRKRVFLLEVQGGYCGYLAVMGGLAGGASCIYTPEEGVSLQRVLDDTKYLKYCYKRELGQSQGRIVLYNERASSNYTLPVLTNIYRGEGGGLFKTNSSVLGHLQQGSTPSPLDRIHSNTMAVSAIEWIQQRAWDSIAEYEAAGDEPALSQKSTLKRKYLPRIFTNSSDSAVVVGILDSEVKFTPVADLIHQTDFIKRNRRAGREWWAFLPGLINVISRETNEQPQSFPSSLADLPGANDDSQSSISTYKSIAVELTAADLDAMSKGSKPTV</sequence>
<dbReference type="InterPro" id="IPR035966">
    <property type="entry name" value="PKF_sf"/>
</dbReference>
<evidence type="ECO:0000256" key="14">
    <source>
        <dbReference type="ARBA" id="ARBA00048070"/>
    </source>
</evidence>
<proteinExistence type="inferred from homology"/>
<comment type="pathway">
    <text evidence="3 15">Carbohydrate degradation; glycolysis; D-glyceraldehyde 3-phosphate and glycerone phosphate from D-glucose: step 3/4.</text>
</comment>
<keyword evidence="19" id="KW-1185">Reference proteome</keyword>
<dbReference type="PANTHER" id="PTHR13697:SF4">
    <property type="entry name" value="ATP-DEPENDENT 6-PHOSPHOFRUCTOKINASE"/>
    <property type="match status" value="1"/>
</dbReference>
<dbReference type="GO" id="GO:0016208">
    <property type="term" value="F:AMP binding"/>
    <property type="evidence" value="ECO:0007669"/>
    <property type="project" value="TreeGrafter"/>
</dbReference>
<dbReference type="PANTHER" id="PTHR13697">
    <property type="entry name" value="PHOSPHOFRUCTOKINASE"/>
    <property type="match status" value="1"/>
</dbReference>
<name>A0A1R1PJM6_ZANCU</name>
<dbReference type="AlphaFoldDB" id="A0A1R1PJM6"/>
<dbReference type="OrthoDB" id="537915at2759"/>
<keyword evidence="5" id="KW-0963">Cytoplasm</keyword>
<keyword evidence="12" id="KW-0460">Magnesium</keyword>
<evidence type="ECO:0000256" key="4">
    <source>
        <dbReference type="ARBA" id="ARBA00012055"/>
    </source>
</evidence>
<dbReference type="GO" id="GO:0061621">
    <property type="term" value="P:canonical glycolysis"/>
    <property type="evidence" value="ECO:0007669"/>
    <property type="project" value="TreeGrafter"/>
</dbReference>
<dbReference type="UniPathway" id="UPA00109">
    <property type="reaction ID" value="UER00182"/>
</dbReference>
<dbReference type="GO" id="GO:0070095">
    <property type="term" value="F:fructose-6-phosphate binding"/>
    <property type="evidence" value="ECO:0007669"/>
    <property type="project" value="TreeGrafter"/>
</dbReference>
<dbReference type="PIRSF" id="PIRSF000533">
    <property type="entry name" value="ATP_PFK_euk"/>
    <property type="match status" value="1"/>
</dbReference>
<evidence type="ECO:0000259" key="17">
    <source>
        <dbReference type="Pfam" id="PF00365"/>
    </source>
</evidence>
<evidence type="ECO:0000256" key="10">
    <source>
        <dbReference type="ARBA" id="ARBA00022777"/>
    </source>
</evidence>
<evidence type="ECO:0000313" key="18">
    <source>
        <dbReference type="EMBL" id="OMH81123.1"/>
    </source>
</evidence>
<dbReference type="NCBIfam" id="TIGR02478">
    <property type="entry name" value="6PF1K_euk"/>
    <property type="match status" value="1"/>
</dbReference>
<evidence type="ECO:0000256" key="15">
    <source>
        <dbReference type="PIRNR" id="PIRNR000533"/>
    </source>
</evidence>
<evidence type="ECO:0000256" key="2">
    <source>
        <dbReference type="ARBA" id="ARBA00004496"/>
    </source>
</evidence>
<comment type="caution">
    <text evidence="18">The sequence shown here is derived from an EMBL/GenBank/DDBJ whole genome shotgun (WGS) entry which is preliminary data.</text>
</comment>
<dbReference type="Pfam" id="PF00365">
    <property type="entry name" value="PFK"/>
    <property type="match status" value="2"/>
</dbReference>
<comment type="similarity">
    <text evidence="15">Belongs to the phosphofructokinase type A (PFKA) family. ATP-dependent PFK group I subfamily. Eukaryotic two domain clade "E" sub-subfamily.</text>
</comment>
<evidence type="ECO:0000256" key="11">
    <source>
        <dbReference type="ARBA" id="ARBA00022840"/>
    </source>
</evidence>
<dbReference type="InterPro" id="IPR000023">
    <property type="entry name" value="Phosphofructokinase_dom"/>
</dbReference>
<dbReference type="GO" id="GO:0048029">
    <property type="term" value="F:monosaccharide binding"/>
    <property type="evidence" value="ECO:0007669"/>
    <property type="project" value="TreeGrafter"/>
</dbReference>
<dbReference type="GO" id="GO:0042802">
    <property type="term" value="F:identical protein binding"/>
    <property type="evidence" value="ECO:0007669"/>
    <property type="project" value="TreeGrafter"/>
</dbReference>
<keyword evidence="8" id="KW-0479">Metal-binding</keyword>
<dbReference type="PROSITE" id="PS00433">
    <property type="entry name" value="PHOSPHOFRUCTOKINASE"/>
    <property type="match status" value="1"/>
</dbReference>
<comment type="cofactor">
    <cofactor evidence="1">
        <name>Mg(2+)</name>
        <dbReference type="ChEBI" id="CHEBI:18420"/>
    </cofactor>
</comment>
<dbReference type="GO" id="GO:0030388">
    <property type="term" value="P:fructose 1,6-bisphosphate metabolic process"/>
    <property type="evidence" value="ECO:0007669"/>
    <property type="project" value="TreeGrafter"/>
</dbReference>
<dbReference type="Proteomes" id="UP000188320">
    <property type="component" value="Unassembled WGS sequence"/>
</dbReference>
<evidence type="ECO:0000256" key="16">
    <source>
        <dbReference type="SAM" id="MobiDB-lite"/>
    </source>
</evidence>
<comment type="subcellular location">
    <subcellularLocation>
        <location evidence="2">Cytoplasm</location>
    </subcellularLocation>
</comment>
<dbReference type="GO" id="GO:0003872">
    <property type="term" value="F:6-phosphofructokinase activity"/>
    <property type="evidence" value="ECO:0007669"/>
    <property type="project" value="UniProtKB-EC"/>
</dbReference>
<dbReference type="InterPro" id="IPR022953">
    <property type="entry name" value="ATP_PFK"/>
</dbReference>
<evidence type="ECO:0000256" key="13">
    <source>
        <dbReference type="ARBA" id="ARBA00023152"/>
    </source>
</evidence>
<keyword evidence="9 15" id="KW-0547">Nucleotide-binding</keyword>
<keyword evidence="10 15" id="KW-0418">Kinase</keyword>
<evidence type="ECO:0000313" key="19">
    <source>
        <dbReference type="Proteomes" id="UP000188320"/>
    </source>
</evidence>
<evidence type="ECO:0000256" key="7">
    <source>
        <dbReference type="ARBA" id="ARBA00022679"/>
    </source>
</evidence>
<dbReference type="EC" id="2.7.1.11" evidence="4 15"/>
<protein>
    <recommendedName>
        <fullName evidence="4 15">6-phosphofructokinase</fullName>
        <ecNumber evidence="4 15">2.7.1.11</ecNumber>
    </recommendedName>
    <alternativeName>
        <fullName evidence="15">Phosphohexokinase</fullName>
    </alternativeName>
</protein>
<dbReference type="GO" id="GO:0005524">
    <property type="term" value="F:ATP binding"/>
    <property type="evidence" value="ECO:0007669"/>
    <property type="project" value="UniProtKB-KW"/>
</dbReference>
<dbReference type="GO" id="GO:0005739">
    <property type="term" value="C:mitochondrion"/>
    <property type="evidence" value="ECO:0007669"/>
    <property type="project" value="TreeGrafter"/>
</dbReference>
<evidence type="ECO:0000256" key="9">
    <source>
        <dbReference type="ARBA" id="ARBA00022741"/>
    </source>
</evidence>
<feature type="domain" description="Phosphofructokinase" evidence="17">
    <location>
        <begin position="212"/>
        <end position="520"/>
    </location>
</feature>
<evidence type="ECO:0000256" key="5">
    <source>
        <dbReference type="ARBA" id="ARBA00022490"/>
    </source>
</evidence>
<dbReference type="EMBL" id="LSSK01000970">
    <property type="protein sequence ID" value="OMH81123.1"/>
    <property type="molecule type" value="Genomic_DNA"/>
</dbReference>
<feature type="region of interest" description="Disordered" evidence="16">
    <location>
        <begin position="986"/>
        <end position="1005"/>
    </location>
</feature>
<dbReference type="SUPFAM" id="SSF53784">
    <property type="entry name" value="Phosphofructokinase"/>
    <property type="match status" value="2"/>
</dbReference>
<evidence type="ECO:0000256" key="12">
    <source>
        <dbReference type="ARBA" id="ARBA00022842"/>
    </source>
</evidence>
<dbReference type="Gene3D" id="3.40.50.460">
    <property type="entry name" value="Phosphofructokinase domain"/>
    <property type="match status" value="2"/>
</dbReference>
<evidence type="ECO:0000256" key="1">
    <source>
        <dbReference type="ARBA" id="ARBA00001946"/>
    </source>
</evidence>
<dbReference type="GO" id="GO:0046872">
    <property type="term" value="F:metal ion binding"/>
    <property type="evidence" value="ECO:0007669"/>
    <property type="project" value="UniProtKB-KW"/>
</dbReference>
<organism evidence="18 19">
    <name type="scientific">Zancudomyces culisetae</name>
    <name type="common">Gut fungus</name>
    <name type="synonym">Smittium culisetae</name>
    <dbReference type="NCBI Taxonomy" id="1213189"/>
    <lineage>
        <taxon>Eukaryota</taxon>
        <taxon>Fungi</taxon>
        <taxon>Fungi incertae sedis</taxon>
        <taxon>Zoopagomycota</taxon>
        <taxon>Kickxellomycotina</taxon>
        <taxon>Harpellomycetes</taxon>
        <taxon>Harpellales</taxon>
        <taxon>Legeriomycetaceae</taxon>
        <taxon>Zancudomyces</taxon>
    </lineage>
</organism>
<keyword evidence="6" id="KW-0021">Allosteric enzyme</keyword>
<keyword evidence="13 15" id="KW-0324">Glycolysis</keyword>
<dbReference type="PRINTS" id="PR00476">
    <property type="entry name" value="PHFRCTKINASE"/>
</dbReference>
<evidence type="ECO:0000256" key="6">
    <source>
        <dbReference type="ARBA" id="ARBA00022533"/>
    </source>
</evidence>
<dbReference type="InterPro" id="IPR015912">
    <property type="entry name" value="Phosphofructokinase_CS"/>
</dbReference>
<reference evidence="19" key="1">
    <citation type="submission" date="2017-01" db="EMBL/GenBank/DDBJ databases">
        <authorList>
            <person name="Wang Y."/>
            <person name="White M."/>
            <person name="Kvist S."/>
            <person name="Moncalvo J.-M."/>
        </authorList>
    </citation>
    <scope>NUCLEOTIDE SEQUENCE [LARGE SCALE GENOMIC DNA]</scope>
    <source>
        <strain evidence="19">COL-18-3</strain>
    </source>
</reference>